<keyword evidence="3" id="KW-0479">Metal-binding</keyword>
<reference evidence="4" key="1">
    <citation type="submission" date="2020-07" db="EMBL/GenBank/DDBJ databases">
        <authorList>
            <person name="Pettersson B.M.F."/>
            <person name="Behra P.R.K."/>
            <person name="Ramesh M."/>
            <person name="Das S."/>
            <person name="Dasgupta S."/>
            <person name="Kirsebom L.A."/>
        </authorList>
    </citation>
    <scope>NUCLEOTIDE SEQUENCE</scope>
    <source>
        <strain evidence="4">DSM 45406</strain>
    </source>
</reference>
<dbReference type="SUPFAM" id="SSF53056">
    <property type="entry name" value="beta-carbonic anhydrase, cab"/>
    <property type="match status" value="1"/>
</dbReference>
<feature type="binding site" evidence="3">
    <location>
        <position position="90"/>
    </location>
    <ligand>
        <name>Zn(2+)</name>
        <dbReference type="ChEBI" id="CHEBI:29105"/>
    </ligand>
</feature>
<dbReference type="GO" id="GO:0004089">
    <property type="term" value="F:carbonate dehydratase activity"/>
    <property type="evidence" value="ECO:0007669"/>
    <property type="project" value="InterPro"/>
</dbReference>
<dbReference type="GO" id="GO:0008270">
    <property type="term" value="F:zinc ion binding"/>
    <property type="evidence" value="ECO:0007669"/>
    <property type="project" value="InterPro"/>
</dbReference>
<feature type="binding site" evidence="3">
    <location>
        <position position="93"/>
    </location>
    <ligand>
        <name>Zn(2+)</name>
        <dbReference type="ChEBI" id="CHEBI:29105"/>
    </ligand>
</feature>
<dbReference type="SMART" id="SM00947">
    <property type="entry name" value="Pro_CA"/>
    <property type="match status" value="1"/>
</dbReference>
<dbReference type="Pfam" id="PF00484">
    <property type="entry name" value="Pro_CA"/>
    <property type="match status" value="1"/>
</dbReference>
<evidence type="ECO:0000256" key="2">
    <source>
        <dbReference type="ARBA" id="ARBA00024993"/>
    </source>
</evidence>
<reference evidence="5" key="3">
    <citation type="submission" date="2022-08" db="EMBL/GenBank/DDBJ databases">
        <title>Whole genome sequencing of non-tuberculosis mycobacteria type-strains.</title>
        <authorList>
            <person name="Igarashi Y."/>
            <person name="Osugi A."/>
            <person name="Mitarai S."/>
        </authorList>
    </citation>
    <scope>NUCLEOTIDE SEQUENCE</scope>
    <source>
        <strain evidence="5">JCM 16372</strain>
    </source>
</reference>
<protein>
    <submittedName>
        <fullName evidence="4">Carbonic anhydrase</fullName>
    </submittedName>
</protein>
<dbReference type="PANTHER" id="PTHR11002">
    <property type="entry name" value="CARBONIC ANHYDRASE"/>
    <property type="match status" value="1"/>
</dbReference>
<dbReference type="Proteomes" id="UP001055159">
    <property type="component" value="Chromosome"/>
</dbReference>
<organism evidence="4 7">
    <name type="scientific">Mycolicibacterium rufum</name>
    <dbReference type="NCBI Taxonomy" id="318424"/>
    <lineage>
        <taxon>Bacteria</taxon>
        <taxon>Bacillati</taxon>
        <taxon>Actinomycetota</taxon>
        <taxon>Actinomycetes</taxon>
        <taxon>Mycobacteriales</taxon>
        <taxon>Mycobacteriaceae</taxon>
        <taxon>Mycolicibacterium</taxon>
    </lineage>
</organism>
<evidence type="ECO:0000313" key="5">
    <source>
        <dbReference type="EMBL" id="ULP38153.1"/>
    </source>
</evidence>
<dbReference type="RefSeq" id="WP_239735817.1">
    <property type="nucleotide sequence ID" value="NZ_CP092427.2"/>
</dbReference>
<dbReference type="InterPro" id="IPR001765">
    <property type="entry name" value="Carbonic_anhydrase"/>
</dbReference>
<reference evidence="4" key="2">
    <citation type="journal article" date="2022" name="BMC Genomics">
        <title>Comparative genome analysis of mycobacteria focusing on tRNA and non-coding RNA.</title>
        <authorList>
            <person name="Behra P.R.K."/>
            <person name="Pettersson B.M.F."/>
            <person name="Ramesh M."/>
            <person name="Das S."/>
            <person name="Dasgupta S."/>
            <person name="Kirsebom L.A."/>
        </authorList>
    </citation>
    <scope>NUCLEOTIDE SEQUENCE</scope>
    <source>
        <strain evidence="4">DSM 45406</strain>
    </source>
</reference>
<dbReference type="EMBL" id="CP092427">
    <property type="protein sequence ID" value="ULP38153.1"/>
    <property type="molecule type" value="Genomic_DNA"/>
</dbReference>
<name>A0A9X3BIG8_9MYCO</name>
<dbReference type="AlphaFoldDB" id="A0A9X3BIG8"/>
<dbReference type="PANTHER" id="PTHR11002:SF79">
    <property type="entry name" value="CARBONIC ANHYDRASE 2"/>
    <property type="match status" value="1"/>
</dbReference>
<comment type="cofactor">
    <cofactor evidence="3">
        <name>Zn(2+)</name>
        <dbReference type="ChEBI" id="CHEBI:29105"/>
    </cofactor>
    <text evidence="3">Binds 1 zinc ion per subunit.</text>
</comment>
<dbReference type="Gene3D" id="3.40.1050.10">
    <property type="entry name" value="Carbonic anhydrase"/>
    <property type="match status" value="1"/>
</dbReference>
<accession>A0A9X3BIG8</accession>
<evidence type="ECO:0000256" key="3">
    <source>
        <dbReference type="PIRSR" id="PIRSR601765-1"/>
    </source>
</evidence>
<comment type="function">
    <text evidence="2">Catalyzes the reversible hydration of carbon dioxide to form bicarbonate.</text>
</comment>
<sequence>MASEMTPDSPDATTTWQRLRAGVSQPGDRPIAAVFRCADAGISSETVFRQPAGALLDVSTWGHTVDTSVLASIEYAVEALEVPLVVVLGHDDCPAMRAALRAWEQAQLPDGAMRSAVEHALLSVVRRGAAADSVESVTSAHIVETGLGLMQRSPALARRVDRRECGIICATFSPADREIRVHATLGAVDETNGVLVEVV</sequence>
<gene>
    <name evidence="4" type="ORF">H7H73_21270</name>
    <name evidence="5" type="ORF">MJO55_06920</name>
</gene>
<evidence type="ECO:0000313" key="7">
    <source>
        <dbReference type="Proteomes" id="UP001140272"/>
    </source>
</evidence>
<evidence type="ECO:0000313" key="6">
    <source>
        <dbReference type="Proteomes" id="UP001055159"/>
    </source>
</evidence>
<keyword evidence="3" id="KW-0862">Zinc</keyword>
<proteinExistence type="inferred from homology"/>
<keyword evidence="6" id="KW-1185">Reference proteome</keyword>
<dbReference type="EMBL" id="JACKRN010000712">
    <property type="protein sequence ID" value="MCV7072518.1"/>
    <property type="molecule type" value="Genomic_DNA"/>
</dbReference>
<evidence type="ECO:0000313" key="4">
    <source>
        <dbReference type="EMBL" id="MCV7072518.1"/>
    </source>
</evidence>
<dbReference type="Proteomes" id="UP001140272">
    <property type="component" value="Unassembled WGS sequence"/>
</dbReference>
<feature type="binding site" evidence="3">
    <location>
        <position position="37"/>
    </location>
    <ligand>
        <name>Zn(2+)</name>
        <dbReference type="ChEBI" id="CHEBI:29105"/>
    </ligand>
</feature>
<comment type="similarity">
    <text evidence="1">Belongs to the beta-class carbonic anhydrase family.</text>
</comment>
<dbReference type="InterPro" id="IPR036874">
    <property type="entry name" value="Carbonic_anhydrase_sf"/>
</dbReference>
<feature type="binding site" evidence="3">
    <location>
        <position position="39"/>
    </location>
    <ligand>
        <name>Zn(2+)</name>
        <dbReference type="ChEBI" id="CHEBI:29105"/>
    </ligand>
</feature>
<evidence type="ECO:0000256" key="1">
    <source>
        <dbReference type="ARBA" id="ARBA00006217"/>
    </source>
</evidence>